<dbReference type="Gene3D" id="3.90.550.10">
    <property type="entry name" value="Spore Coat Polysaccharide Biosynthesis Protein SpsA, Chain A"/>
    <property type="match status" value="2"/>
</dbReference>
<evidence type="ECO:0000259" key="4">
    <source>
        <dbReference type="Pfam" id="PF00535"/>
    </source>
</evidence>
<proteinExistence type="inferred from homology"/>
<dbReference type="Proteomes" id="UP000199225">
    <property type="component" value="Unassembled WGS sequence"/>
</dbReference>
<evidence type="ECO:0000259" key="5">
    <source>
        <dbReference type="Pfam" id="PF12804"/>
    </source>
</evidence>
<evidence type="ECO:0000313" key="7">
    <source>
        <dbReference type="Proteomes" id="UP000199225"/>
    </source>
</evidence>
<dbReference type="InterPro" id="IPR039528">
    <property type="entry name" value="DPM1-like"/>
</dbReference>
<dbReference type="AlphaFoldDB" id="A0A1G8UHY7"/>
<evidence type="ECO:0000313" key="6">
    <source>
        <dbReference type="EMBL" id="SDJ53349.1"/>
    </source>
</evidence>
<comment type="similarity">
    <text evidence="1">Belongs to the glycosyltransferase 2 family.</text>
</comment>
<name>A0A1G8UHY7_9BACI</name>
<keyword evidence="2" id="KW-0328">Glycosyltransferase</keyword>
<accession>A0A1G8UHY7</accession>
<dbReference type="GO" id="GO:0004582">
    <property type="term" value="F:dolichyl-phosphate beta-D-mannosyltransferase activity"/>
    <property type="evidence" value="ECO:0007669"/>
    <property type="project" value="InterPro"/>
</dbReference>
<feature type="domain" description="Glycosyltransferase 2-like" evidence="4">
    <location>
        <begin position="5"/>
        <end position="123"/>
    </location>
</feature>
<dbReference type="EMBL" id="FNEV01000006">
    <property type="protein sequence ID" value="SDJ53349.1"/>
    <property type="molecule type" value="Genomic_DNA"/>
</dbReference>
<dbReference type="Pfam" id="PF00535">
    <property type="entry name" value="Glycos_transf_2"/>
    <property type="match status" value="1"/>
</dbReference>
<dbReference type="GO" id="GO:0016020">
    <property type="term" value="C:membrane"/>
    <property type="evidence" value="ECO:0007669"/>
    <property type="project" value="GOC"/>
</dbReference>
<organism evidence="6 7">
    <name type="scientific">Salimicrobium halophilum</name>
    <dbReference type="NCBI Taxonomy" id="86666"/>
    <lineage>
        <taxon>Bacteria</taxon>
        <taxon>Bacillati</taxon>
        <taxon>Bacillota</taxon>
        <taxon>Bacilli</taxon>
        <taxon>Bacillales</taxon>
        <taxon>Bacillaceae</taxon>
        <taxon>Salimicrobium</taxon>
    </lineage>
</organism>
<dbReference type="InterPro" id="IPR001173">
    <property type="entry name" value="Glyco_trans_2-like"/>
</dbReference>
<sequence>MSRLSVILPIRNEEETLAYVLQEVLKLNPFEIITVINGSTDTSRDIAERHHCVVYEYTEPLGHDTGRAIGAHFSEGDILLFLDGDMVIPYQELLPFIQVIEQGADIALNDLKSLLDQPHRPHSVSILKKSLNDIFRYGGLSINSMVAIPHAISRKALEEIGWFNLSIPPLAQGIAMKKQLEIVSPAFVDVVTLNKIRPELHLDIDAESTYVLLENIIIGDHLNAIHHLIQEEGSRGGFPDSRHRAFLHHLKKRSKAPPVDKSAIICDEGKSPLPQVLKQTQNLQQAGVEEVIVVTYDQDEEKITILSDEGIPVIPLHDNLGSCITRAVGAFYSRGDKVLLTTADQPLSPDEYQVFFNQLEEDTDIVLPDQSSLLDDVHPIDEQQTLRYLLNLLLRIPHQWNNSLYAFPHAMKRGVIDDIGYSSLLTPPLAQVKALMNNYRILSVPSPVFFQKEEAEVFIGDHLEAIHWFLQMTDARGTFSSGDKDYKAFQHLVNTSSLPPSVMSDIRTYFDFHE</sequence>
<dbReference type="SUPFAM" id="SSF53448">
    <property type="entry name" value="Nucleotide-diphospho-sugar transferases"/>
    <property type="match status" value="2"/>
</dbReference>
<dbReference type="OrthoDB" id="2902148at2"/>
<evidence type="ECO:0000256" key="3">
    <source>
        <dbReference type="ARBA" id="ARBA00022679"/>
    </source>
</evidence>
<dbReference type="GO" id="GO:0016779">
    <property type="term" value="F:nucleotidyltransferase activity"/>
    <property type="evidence" value="ECO:0007669"/>
    <property type="project" value="UniProtKB-ARBA"/>
</dbReference>
<dbReference type="CDD" id="cd00761">
    <property type="entry name" value="Glyco_tranf_GTA_type"/>
    <property type="match status" value="2"/>
</dbReference>
<dbReference type="GO" id="GO:0009247">
    <property type="term" value="P:glycolipid biosynthetic process"/>
    <property type="evidence" value="ECO:0007669"/>
    <property type="project" value="TreeGrafter"/>
</dbReference>
<dbReference type="STRING" id="86666.SAMN04490247_2274"/>
<dbReference type="PANTHER" id="PTHR43398">
    <property type="entry name" value="DOLICHOL-PHOSPHATE MANNOSYLTRANSFERASE SUBUNIT 1"/>
    <property type="match status" value="1"/>
</dbReference>
<protein>
    <submittedName>
        <fullName evidence="6">Glycosyltransferase involved in cell wall bisynthesis</fullName>
    </submittedName>
</protein>
<evidence type="ECO:0000256" key="1">
    <source>
        <dbReference type="ARBA" id="ARBA00006739"/>
    </source>
</evidence>
<feature type="domain" description="MobA-like NTP transferase" evidence="5">
    <location>
        <begin position="278"/>
        <end position="371"/>
    </location>
</feature>
<evidence type="ECO:0000256" key="2">
    <source>
        <dbReference type="ARBA" id="ARBA00022676"/>
    </source>
</evidence>
<dbReference type="InterPro" id="IPR029044">
    <property type="entry name" value="Nucleotide-diphossugar_trans"/>
</dbReference>
<gene>
    <name evidence="6" type="ORF">SAMN04490247_2274</name>
</gene>
<keyword evidence="7" id="KW-1185">Reference proteome</keyword>
<keyword evidence="3 6" id="KW-0808">Transferase</keyword>
<dbReference type="InterPro" id="IPR025877">
    <property type="entry name" value="MobA-like_NTP_Trfase"/>
</dbReference>
<dbReference type="PANTHER" id="PTHR43398:SF1">
    <property type="entry name" value="DOLICHOL-PHOSPHATE MANNOSYLTRANSFERASE SUBUNIT 1"/>
    <property type="match status" value="1"/>
</dbReference>
<dbReference type="RefSeq" id="WP_093193987.1">
    <property type="nucleotide sequence ID" value="NZ_FNEV01000006.1"/>
</dbReference>
<reference evidence="7" key="1">
    <citation type="submission" date="2016-10" db="EMBL/GenBank/DDBJ databases">
        <authorList>
            <person name="Varghese N."/>
            <person name="Submissions S."/>
        </authorList>
    </citation>
    <scope>NUCLEOTIDE SEQUENCE [LARGE SCALE GENOMIC DNA]</scope>
    <source>
        <strain evidence="7">DSM 4771</strain>
    </source>
</reference>
<dbReference type="Pfam" id="PF12804">
    <property type="entry name" value="NTP_transf_3"/>
    <property type="match status" value="1"/>
</dbReference>